<accession>A0A1B6KFK8</accession>
<sequence length="456" mass="50099">MRRTVVAEEKILPELVRLGKVDGYIPGLIIGQCSESRDFIVHFAKTPLPIEKADGLGDDEIGDGKKNQKKSVPNLSDIKESWVVDHAKEVTRMLPGGMWVLGLFVAGPGDVLSNSATQSKVTSLLQGLTKALEKNPNLLGNSPSSEKLALHLASGTNKVTCMSYDVAKTAAQLRTTDFKFVSLKWHQLDSQYDCDLQPPLLITDQVASHSLRRHLQDILEMVVSGVQKSLCVIDGVMRDDDEPLDKTDNSKCSKADKKAQESKMYQVNLYIPNELGEIDTTVNSVQGEIKCTGVLASRVFVHQKATIAEASKAVREDIIRSFAARLEMHLDSLVEEEIGSPEEKMVVHEPPRRVLIPLPYSKVALSDYLFPGEGPSEALVSILDLIGVKVSESAVYKDFEGQPDQGDLYNLTTNVDPPKNDESSVSSTSHSLFLLSGIGIAFFILLASLFIQFYMK</sequence>
<dbReference type="GO" id="GO:0008104">
    <property type="term" value="P:intracellular protein localization"/>
    <property type="evidence" value="ECO:0007669"/>
    <property type="project" value="TreeGrafter"/>
</dbReference>
<dbReference type="Pfam" id="PF14778">
    <property type="entry name" value="ODR4-like"/>
    <property type="match status" value="1"/>
</dbReference>
<dbReference type="AlphaFoldDB" id="A0A1B6KFK8"/>
<evidence type="ECO:0000313" key="7">
    <source>
        <dbReference type="EMBL" id="JAT10248.1"/>
    </source>
</evidence>
<evidence type="ECO:0008006" key="8">
    <source>
        <dbReference type="Google" id="ProtNLM"/>
    </source>
</evidence>
<keyword evidence="4 6" id="KW-1133">Transmembrane helix</keyword>
<dbReference type="PANTHER" id="PTHR33966">
    <property type="entry name" value="PROTEIN ODR-4 HOMOLOG"/>
    <property type="match status" value="1"/>
</dbReference>
<comment type="similarity">
    <text evidence="2">Belongs to the ODR-4 family.</text>
</comment>
<organism evidence="7">
    <name type="scientific">Graphocephala atropunctata</name>
    <dbReference type="NCBI Taxonomy" id="36148"/>
    <lineage>
        <taxon>Eukaryota</taxon>
        <taxon>Metazoa</taxon>
        <taxon>Ecdysozoa</taxon>
        <taxon>Arthropoda</taxon>
        <taxon>Hexapoda</taxon>
        <taxon>Insecta</taxon>
        <taxon>Pterygota</taxon>
        <taxon>Neoptera</taxon>
        <taxon>Paraneoptera</taxon>
        <taxon>Hemiptera</taxon>
        <taxon>Auchenorrhyncha</taxon>
        <taxon>Membracoidea</taxon>
        <taxon>Cicadellidae</taxon>
        <taxon>Cicadellinae</taxon>
        <taxon>Cicadellini</taxon>
        <taxon>Graphocephala</taxon>
    </lineage>
</organism>
<evidence type="ECO:0000256" key="1">
    <source>
        <dbReference type="ARBA" id="ARBA00004370"/>
    </source>
</evidence>
<evidence type="ECO:0000256" key="5">
    <source>
        <dbReference type="ARBA" id="ARBA00023136"/>
    </source>
</evidence>
<evidence type="ECO:0000256" key="4">
    <source>
        <dbReference type="ARBA" id="ARBA00022989"/>
    </source>
</evidence>
<evidence type="ECO:0000256" key="2">
    <source>
        <dbReference type="ARBA" id="ARBA00010131"/>
    </source>
</evidence>
<reference evidence="7" key="1">
    <citation type="submission" date="2015-11" db="EMBL/GenBank/DDBJ databases">
        <title>De novo transcriptome assembly of four potential Pierce s Disease insect vectors from Arizona vineyards.</title>
        <authorList>
            <person name="Tassone E.E."/>
        </authorList>
    </citation>
    <scope>NUCLEOTIDE SEQUENCE</scope>
</reference>
<dbReference type="PANTHER" id="PTHR33966:SF1">
    <property type="entry name" value="PROTEIN ODR-4 HOMOLOG"/>
    <property type="match status" value="1"/>
</dbReference>
<dbReference type="GO" id="GO:0012505">
    <property type="term" value="C:endomembrane system"/>
    <property type="evidence" value="ECO:0007669"/>
    <property type="project" value="TreeGrafter"/>
</dbReference>
<feature type="transmembrane region" description="Helical" evidence="6">
    <location>
        <begin position="432"/>
        <end position="455"/>
    </location>
</feature>
<dbReference type="EMBL" id="GEBQ01029729">
    <property type="protein sequence ID" value="JAT10248.1"/>
    <property type="molecule type" value="Transcribed_RNA"/>
</dbReference>
<comment type="subcellular location">
    <subcellularLocation>
        <location evidence="1">Membrane</location>
    </subcellularLocation>
</comment>
<dbReference type="InterPro" id="IPR029454">
    <property type="entry name" value="ODR-4-like"/>
</dbReference>
<protein>
    <recommendedName>
        <fullName evidence="8">Protein odr-4 homolog</fullName>
    </recommendedName>
</protein>
<name>A0A1B6KFK8_9HEMI</name>
<keyword evidence="5 6" id="KW-0472">Membrane</keyword>
<evidence type="ECO:0000256" key="3">
    <source>
        <dbReference type="ARBA" id="ARBA00022692"/>
    </source>
</evidence>
<proteinExistence type="inferred from homology"/>
<keyword evidence="3 6" id="KW-0812">Transmembrane</keyword>
<dbReference type="GO" id="GO:0016020">
    <property type="term" value="C:membrane"/>
    <property type="evidence" value="ECO:0007669"/>
    <property type="project" value="UniProtKB-SubCell"/>
</dbReference>
<gene>
    <name evidence="7" type="ORF">g.12793</name>
</gene>
<evidence type="ECO:0000256" key="6">
    <source>
        <dbReference type="SAM" id="Phobius"/>
    </source>
</evidence>